<evidence type="ECO:0000313" key="1">
    <source>
        <dbReference type="EMBL" id="KAJ8529606.1"/>
    </source>
</evidence>
<comment type="caution">
    <text evidence="1">The sequence shown here is derived from an EMBL/GenBank/DDBJ whole genome shotgun (WGS) entry which is preliminary data.</text>
</comment>
<evidence type="ECO:0000313" key="2">
    <source>
        <dbReference type="Proteomes" id="UP001152561"/>
    </source>
</evidence>
<sequence>MANLVGGLFIIFHNEKDLDNKMPLRPTPESGLCTFCVNGNSCRTVRSRTKLMNTVLERGRPEEAQLIFGLGSSADFENSKKLVSAGIGCWPNMILYDSVRFVILGKQHGYTAKN</sequence>
<accession>A0A9Q1L6R4</accession>
<dbReference type="EMBL" id="JAJAGQ010000022">
    <property type="protein sequence ID" value="KAJ8529606.1"/>
    <property type="molecule type" value="Genomic_DNA"/>
</dbReference>
<name>A0A9Q1L6R4_9SOLA</name>
<reference evidence="2" key="1">
    <citation type="journal article" date="2023" name="Proc. Natl. Acad. Sci. U.S.A.">
        <title>Genomic and structural basis for evolution of tropane alkaloid biosynthesis.</title>
        <authorList>
            <person name="Wanga Y.-J."/>
            <person name="Taina T."/>
            <person name="Yua J.-Y."/>
            <person name="Lia J."/>
            <person name="Xua B."/>
            <person name="Chenc J."/>
            <person name="D'Auriad J.C."/>
            <person name="Huanga J.-P."/>
            <person name="Huanga S.-X."/>
        </authorList>
    </citation>
    <scope>NUCLEOTIDE SEQUENCE [LARGE SCALE GENOMIC DNA]</scope>
    <source>
        <strain evidence="2">cv. KIB-2019</strain>
    </source>
</reference>
<dbReference type="Proteomes" id="UP001152561">
    <property type="component" value="Unassembled WGS sequence"/>
</dbReference>
<proteinExistence type="predicted"/>
<dbReference type="AlphaFoldDB" id="A0A9Q1L6R4"/>
<gene>
    <name evidence="1" type="ORF">K7X08_036441</name>
</gene>
<protein>
    <submittedName>
        <fullName evidence="1">Uncharacterized protein</fullName>
    </submittedName>
</protein>
<organism evidence="1 2">
    <name type="scientific">Anisodus acutangulus</name>
    <dbReference type="NCBI Taxonomy" id="402998"/>
    <lineage>
        <taxon>Eukaryota</taxon>
        <taxon>Viridiplantae</taxon>
        <taxon>Streptophyta</taxon>
        <taxon>Embryophyta</taxon>
        <taxon>Tracheophyta</taxon>
        <taxon>Spermatophyta</taxon>
        <taxon>Magnoliopsida</taxon>
        <taxon>eudicotyledons</taxon>
        <taxon>Gunneridae</taxon>
        <taxon>Pentapetalae</taxon>
        <taxon>asterids</taxon>
        <taxon>lamiids</taxon>
        <taxon>Solanales</taxon>
        <taxon>Solanaceae</taxon>
        <taxon>Solanoideae</taxon>
        <taxon>Hyoscyameae</taxon>
        <taxon>Anisodus</taxon>
    </lineage>
</organism>
<keyword evidence="2" id="KW-1185">Reference proteome</keyword>